<protein>
    <submittedName>
        <fullName evidence="1">Uncharacterized protein</fullName>
    </submittedName>
</protein>
<proteinExistence type="predicted"/>
<gene>
    <name evidence="1" type="ORF">Vadar_012013</name>
</gene>
<organism evidence="1 2">
    <name type="scientific">Vaccinium darrowii</name>
    <dbReference type="NCBI Taxonomy" id="229202"/>
    <lineage>
        <taxon>Eukaryota</taxon>
        <taxon>Viridiplantae</taxon>
        <taxon>Streptophyta</taxon>
        <taxon>Embryophyta</taxon>
        <taxon>Tracheophyta</taxon>
        <taxon>Spermatophyta</taxon>
        <taxon>Magnoliopsida</taxon>
        <taxon>eudicotyledons</taxon>
        <taxon>Gunneridae</taxon>
        <taxon>Pentapetalae</taxon>
        <taxon>asterids</taxon>
        <taxon>Ericales</taxon>
        <taxon>Ericaceae</taxon>
        <taxon>Vaccinioideae</taxon>
        <taxon>Vaccinieae</taxon>
        <taxon>Vaccinium</taxon>
    </lineage>
</organism>
<name>A0ACB7XQ15_9ERIC</name>
<comment type="caution">
    <text evidence="1">The sequence shown here is derived from an EMBL/GenBank/DDBJ whole genome shotgun (WGS) entry which is preliminary data.</text>
</comment>
<evidence type="ECO:0000313" key="2">
    <source>
        <dbReference type="Proteomes" id="UP000828048"/>
    </source>
</evidence>
<accession>A0ACB7XQ15</accession>
<keyword evidence="2" id="KW-1185">Reference proteome</keyword>
<reference evidence="1 2" key="1">
    <citation type="journal article" date="2021" name="Hortic Res">
        <title>High-quality reference genome and annotation aids understanding of berry development for evergreen blueberry (Vaccinium darrowii).</title>
        <authorList>
            <person name="Yu J."/>
            <person name="Hulse-Kemp A.M."/>
            <person name="Babiker E."/>
            <person name="Staton M."/>
        </authorList>
    </citation>
    <scope>NUCLEOTIDE SEQUENCE [LARGE SCALE GENOMIC DNA]</scope>
    <source>
        <strain evidence="2">cv. NJ 8807/NJ 8810</strain>
        <tissue evidence="1">Young leaf</tissue>
    </source>
</reference>
<evidence type="ECO:0000313" key="1">
    <source>
        <dbReference type="EMBL" id="KAH7843036.1"/>
    </source>
</evidence>
<dbReference type="EMBL" id="CM037151">
    <property type="protein sequence ID" value="KAH7843036.1"/>
    <property type="molecule type" value="Genomic_DNA"/>
</dbReference>
<dbReference type="Proteomes" id="UP000828048">
    <property type="component" value="Chromosome 1"/>
</dbReference>
<sequence length="1069" mass="120992">MPKRKLFVEEEQDRRQKRNKKRSLPLKTTTRLLLCSIQQFPSCQPTDNHDTSKIVGSGLAELFPENDQLPEMLEEIFMGGVLDDDINELPAAFEREDVRNFDKLFEDAQRKVFPGSNSTILSFIVKILHTKVHGKLSNHAFDMMMQVIKSLLPVYDEFIPWNIREAKKLLRDLGLGYVRIDVCRYDCILFWKENANLENCPRCKESRYKVNDGKSKKIPHKEKRVDDGVLRHPADGEEWKNFDVRYPTFAADPRNVRLGLATDGFNPFRNMSTSYSVWPIIVMPYNLPPWKCMKEPFCMMSLLIPGRHAPGRDIDVYLRPLIDELKELWEDGVQTYDASNGEFFRMHAAVMWTINDFPAYGNMSGWTTKGYLACPICNEDASSQSLRSKIGYMGARRFLPKNHRWRKSKLFNGEVESRSRPLDLTGEEILRQIELGAYKLPGKHPNNRKRHRGENPILNWTKRSILFELPYWKTLKLRHCLDVMHIEKNIFDNLIETLLGVDGKSKDTEKARRDLEDMRIRKELHLKKRADGSFEKPPALYTLSPIEKLCFLEFLKSTKCPDGYAANISTCISTQGSKLTDLKTHDCHILLQRLLPIGMRGFLNEEISTALFELGNFFQQLCSKTLKVEDLDKLEDHIILVLCKLEKIFPPAFFDVMVHLAMHLPREGKLGGPVHYRLLGVLKHFVGNKARPEGSIAEAYVSKECTTFCSMYLDGIETVFNREERNNDGGERGPELEVFTQSVRPFGLIPRAPDVPINQREMAHWFVLFNSSEVEPYLEEHKTLLASGSADDIPKRQRKEFLKWFKERVNNKRGGISSPCTPPPPPIWKPPDGAFIKFNADGGLNVTNEVGGLDLVARDSSGMLLGARMESMKDEGLRLQLSKLLLNTSEESDQESSEEINELDYSTSSESEYPPPKDCTGKCCTSYQDPLKVFANLNGLSLNVLTKSQQDILDLVDKVQDPEIRRKIIELSLNSTISEAEPSEKPPDTTRAAVQKTSEHSLVLKSHKSTFCDSGDATAQLRRCSNNLSSKGGGSRGGGGEGYGSAGGGGFGGSGVVSPVKQAGHSCEG</sequence>